<dbReference type="SUPFAM" id="SSF53474">
    <property type="entry name" value="alpha/beta-Hydrolases"/>
    <property type="match status" value="1"/>
</dbReference>
<dbReference type="Gene3D" id="3.40.50.1820">
    <property type="entry name" value="alpha/beta hydrolase"/>
    <property type="match status" value="1"/>
</dbReference>
<dbReference type="Pfam" id="PF02450">
    <property type="entry name" value="LCAT"/>
    <property type="match status" value="1"/>
</dbReference>
<sequence length="354" mass="39278">MRQRHFPVILILGAMGSRLVVAGRPEIRAWIPYRPLRVLADLDALKCDENGESCMMLETDGCLDARPLDFVSPLRRKLGRHGLSIVTFPYDWRMSLFQSAESFAAWVDEQTWDRFDIVGVSSGGLIATQYARMGFAHRIRKFISIGTPFLGMPRALAYLHTGAVLNRIADFFFAHKAGALIRTFPSMYELLPCQAFFDAANNACAEVHGRTLRSHAQMVSWLDSLPQISSRLLMTGAEFLAQLDPAQTLGNVDTSYIVNSGRPTAALVSYRENGTIRIRRRTDGDGSVPLFSQTIGGRNEAVHPGQTYRFGGRHRTTHMNCRVMEQIVRILLDSTARCRASAGPATRPSDAGGC</sequence>
<dbReference type="GO" id="GO:0016787">
    <property type="term" value="F:hydrolase activity"/>
    <property type="evidence" value="ECO:0007669"/>
    <property type="project" value="UniProtKB-KW"/>
</dbReference>
<organism evidence="1 2">
    <name type="scientific">Bythopirellula polymerisocia</name>
    <dbReference type="NCBI Taxonomy" id="2528003"/>
    <lineage>
        <taxon>Bacteria</taxon>
        <taxon>Pseudomonadati</taxon>
        <taxon>Planctomycetota</taxon>
        <taxon>Planctomycetia</taxon>
        <taxon>Pirellulales</taxon>
        <taxon>Lacipirellulaceae</taxon>
        <taxon>Bythopirellula</taxon>
    </lineage>
</organism>
<dbReference type="RefSeq" id="WP_146450621.1">
    <property type="nucleotide sequence ID" value="NZ_SJPS01000003.1"/>
</dbReference>
<dbReference type="EMBL" id="SJPS01000003">
    <property type="protein sequence ID" value="TWU27406.1"/>
    <property type="molecule type" value="Genomic_DNA"/>
</dbReference>
<dbReference type="InterPro" id="IPR003386">
    <property type="entry name" value="LACT/PDAT_acylTrfase"/>
</dbReference>
<gene>
    <name evidence="1" type="ORF">Pla144_21790</name>
</gene>
<dbReference type="AlphaFoldDB" id="A0A5C6CWM7"/>
<dbReference type="InterPro" id="IPR029058">
    <property type="entry name" value="AB_hydrolase_fold"/>
</dbReference>
<keyword evidence="1" id="KW-0378">Hydrolase</keyword>
<name>A0A5C6CWM7_9BACT</name>
<dbReference type="GO" id="GO:0006629">
    <property type="term" value="P:lipid metabolic process"/>
    <property type="evidence" value="ECO:0007669"/>
    <property type="project" value="InterPro"/>
</dbReference>
<evidence type="ECO:0000313" key="2">
    <source>
        <dbReference type="Proteomes" id="UP000318437"/>
    </source>
</evidence>
<reference evidence="1 2" key="1">
    <citation type="submission" date="2019-02" db="EMBL/GenBank/DDBJ databases">
        <title>Deep-cultivation of Planctomycetes and their phenomic and genomic characterization uncovers novel biology.</title>
        <authorList>
            <person name="Wiegand S."/>
            <person name="Jogler M."/>
            <person name="Boedeker C."/>
            <person name="Pinto D."/>
            <person name="Vollmers J."/>
            <person name="Rivas-Marin E."/>
            <person name="Kohn T."/>
            <person name="Peeters S.H."/>
            <person name="Heuer A."/>
            <person name="Rast P."/>
            <person name="Oberbeckmann S."/>
            <person name="Bunk B."/>
            <person name="Jeske O."/>
            <person name="Meyerdierks A."/>
            <person name="Storesund J.E."/>
            <person name="Kallscheuer N."/>
            <person name="Luecker S."/>
            <person name="Lage O.M."/>
            <person name="Pohl T."/>
            <person name="Merkel B.J."/>
            <person name="Hornburger P."/>
            <person name="Mueller R.-W."/>
            <person name="Bruemmer F."/>
            <person name="Labrenz M."/>
            <person name="Spormann A.M."/>
            <person name="Op Den Camp H."/>
            <person name="Overmann J."/>
            <person name="Amann R."/>
            <person name="Jetten M.S.M."/>
            <person name="Mascher T."/>
            <person name="Medema M.H."/>
            <person name="Devos D.P."/>
            <person name="Kaster A.-K."/>
            <person name="Ovreas L."/>
            <person name="Rohde M."/>
            <person name="Galperin M.Y."/>
            <person name="Jogler C."/>
        </authorList>
    </citation>
    <scope>NUCLEOTIDE SEQUENCE [LARGE SCALE GENOMIC DNA]</scope>
    <source>
        <strain evidence="1 2">Pla144</strain>
    </source>
</reference>
<dbReference type="Proteomes" id="UP000318437">
    <property type="component" value="Unassembled WGS sequence"/>
</dbReference>
<comment type="caution">
    <text evidence="1">The sequence shown here is derived from an EMBL/GenBank/DDBJ whole genome shotgun (WGS) entry which is preliminary data.</text>
</comment>
<keyword evidence="2" id="KW-1185">Reference proteome</keyword>
<dbReference type="OrthoDB" id="9801859at2"/>
<protein>
    <submittedName>
        <fullName evidence="1">Alpha/beta hydrolase family protein</fullName>
    </submittedName>
</protein>
<proteinExistence type="predicted"/>
<evidence type="ECO:0000313" key="1">
    <source>
        <dbReference type="EMBL" id="TWU27406.1"/>
    </source>
</evidence>
<dbReference type="PANTHER" id="PTHR11440">
    <property type="entry name" value="LECITHIN-CHOLESTEROL ACYLTRANSFERASE-RELATED"/>
    <property type="match status" value="1"/>
</dbReference>
<accession>A0A5C6CWM7</accession>
<dbReference type="GO" id="GO:0008374">
    <property type="term" value="F:O-acyltransferase activity"/>
    <property type="evidence" value="ECO:0007669"/>
    <property type="project" value="InterPro"/>
</dbReference>